<sequence>KQIFLSRIPLSPAENKGYPFHIKRKQFPLKLCYAMTINKMSLQTIPNVGIYLHEHIFSHGQLYVALISMSTTKVSMKSNKTKRKKRTYTKNIIYKEVL</sequence>
<name>A0ACB7G9Q9_MANES</name>
<evidence type="ECO:0000313" key="2">
    <source>
        <dbReference type="Proteomes" id="UP000091857"/>
    </source>
</evidence>
<dbReference type="EMBL" id="CM004401">
    <property type="protein sequence ID" value="KAG8636500.1"/>
    <property type="molecule type" value="Genomic_DNA"/>
</dbReference>
<proteinExistence type="predicted"/>
<dbReference type="Proteomes" id="UP000091857">
    <property type="component" value="Chromosome 15"/>
</dbReference>
<evidence type="ECO:0000313" key="1">
    <source>
        <dbReference type="EMBL" id="KAG8636500.1"/>
    </source>
</evidence>
<feature type="non-terminal residue" evidence="1">
    <location>
        <position position="1"/>
    </location>
</feature>
<feature type="non-terminal residue" evidence="1">
    <location>
        <position position="98"/>
    </location>
</feature>
<keyword evidence="2" id="KW-1185">Reference proteome</keyword>
<gene>
    <name evidence="1" type="ORF">MANES_15G003720v8</name>
</gene>
<comment type="caution">
    <text evidence="1">The sequence shown here is derived from an EMBL/GenBank/DDBJ whole genome shotgun (WGS) entry which is preliminary data.</text>
</comment>
<protein>
    <submittedName>
        <fullName evidence="1">Uncharacterized protein</fullName>
    </submittedName>
</protein>
<organism evidence="1 2">
    <name type="scientific">Manihot esculenta</name>
    <name type="common">Cassava</name>
    <name type="synonym">Jatropha manihot</name>
    <dbReference type="NCBI Taxonomy" id="3983"/>
    <lineage>
        <taxon>Eukaryota</taxon>
        <taxon>Viridiplantae</taxon>
        <taxon>Streptophyta</taxon>
        <taxon>Embryophyta</taxon>
        <taxon>Tracheophyta</taxon>
        <taxon>Spermatophyta</taxon>
        <taxon>Magnoliopsida</taxon>
        <taxon>eudicotyledons</taxon>
        <taxon>Gunneridae</taxon>
        <taxon>Pentapetalae</taxon>
        <taxon>rosids</taxon>
        <taxon>fabids</taxon>
        <taxon>Malpighiales</taxon>
        <taxon>Euphorbiaceae</taxon>
        <taxon>Crotonoideae</taxon>
        <taxon>Manihoteae</taxon>
        <taxon>Manihot</taxon>
    </lineage>
</organism>
<reference evidence="2" key="1">
    <citation type="journal article" date="2016" name="Nat. Biotechnol.">
        <title>Sequencing wild and cultivated cassava and related species reveals extensive interspecific hybridization and genetic diversity.</title>
        <authorList>
            <person name="Bredeson J.V."/>
            <person name="Lyons J.B."/>
            <person name="Prochnik S.E."/>
            <person name="Wu G.A."/>
            <person name="Ha C.M."/>
            <person name="Edsinger-Gonzales E."/>
            <person name="Grimwood J."/>
            <person name="Schmutz J."/>
            <person name="Rabbi I.Y."/>
            <person name="Egesi C."/>
            <person name="Nauluvula P."/>
            <person name="Lebot V."/>
            <person name="Ndunguru J."/>
            <person name="Mkamilo G."/>
            <person name="Bart R.S."/>
            <person name="Setter T.L."/>
            <person name="Gleadow R.M."/>
            <person name="Kulakow P."/>
            <person name="Ferguson M.E."/>
            <person name="Rounsley S."/>
            <person name="Rokhsar D.S."/>
        </authorList>
    </citation>
    <scope>NUCLEOTIDE SEQUENCE [LARGE SCALE GENOMIC DNA]</scope>
    <source>
        <strain evidence="2">cv. AM560-2</strain>
    </source>
</reference>
<accession>A0ACB7G9Q9</accession>